<sequence length="283" mass="30599">MPDPQHPLDTADSVPEQPSKTGKLIDRLFRAFGNSAPGGASCTQSPTLRRSLGSSAPGVAEEARREGAPGWEAGAGGPDPDKLNAVQLDILARVRAEQPSAETTTDETPAVDAESVRAASAAFLHENTAALDVPKLKDPAGGQPMPKGKIRKFNGKRRRKRVGPVGFTPPEHAELLDAADRHGYRDTVSGYLADIALAFIRGKFTVDLPLHTDRLALQMFRAEIRQEVNAIGNNINQMVHVLHRDDRVEPDIRERLDRLERLLTDIARALLIPTTSPEGGISA</sequence>
<feature type="region of interest" description="Disordered" evidence="1">
    <location>
        <begin position="35"/>
        <end position="81"/>
    </location>
</feature>
<feature type="compositionally biased region" description="Polar residues" evidence="1">
    <location>
        <begin position="41"/>
        <end position="54"/>
    </location>
</feature>
<organism evidence="2 3">
    <name type="scientific">Kitasatospora kazusensis</name>
    <dbReference type="NCBI Taxonomy" id="407974"/>
    <lineage>
        <taxon>Bacteria</taxon>
        <taxon>Bacillati</taxon>
        <taxon>Actinomycetota</taxon>
        <taxon>Actinomycetes</taxon>
        <taxon>Kitasatosporales</taxon>
        <taxon>Streptomycetaceae</taxon>
        <taxon>Kitasatospora</taxon>
    </lineage>
</organism>
<proteinExistence type="predicted"/>
<evidence type="ECO:0008006" key="4">
    <source>
        <dbReference type="Google" id="ProtNLM"/>
    </source>
</evidence>
<keyword evidence="3" id="KW-1185">Reference proteome</keyword>
<name>A0ABP5KVQ0_9ACTN</name>
<protein>
    <recommendedName>
        <fullName evidence="4">Mobilization protein MobC</fullName>
    </recommendedName>
</protein>
<feature type="region of interest" description="Disordered" evidence="1">
    <location>
        <begin position="1"/>
        <end position="22"/>
    </location>
</feature>
<dbReference type="EMBL" id="BAAANT010000008">
    <property type="protein sequence ID" value="GAA2138021.1"/>
    <property type="molecule type" value="Genomic_DNA"/>
</dbReference>
<reference evidence="3" key="1">
    <citation type="journal article" date="2019" name="Int. J. Syst. Evol. Microbiol.">
        <title>The Global Catalogue of Microorganisms (GCM) 10K type strain sequencing project: providing services to taxonomists for standard genome sequencing and annotation.</title>
        <authorList>
            <consortium name="The Broad Institute Genomics Platform"/>
            <consortium name="The Broad Institute Genome Sequencing Center for Infectious Disease"/>
            <person name="Wu L."/>
            <person name="Ma J."/>
        </authorList>
    </citation>
    <scope>NUCLEOTIDE SEQUENCE [LARGE SCALE GENOMIC DNA]</scope>
    <source>
        <strain evidence="3">JCM 14560</strain>
    </source>
</reference>
<gene>
    <name evidence="2" type="ORF">GCM10009760_18990</name>
</gene>
<accession>A0ABP5KVQ0</accession>
<evidence type="ECO:0000256" key="1">
    <source>
        <dbReference type="SAM" id="MobiDB-lite"/>
    </source>
</evidence>
<dbReference type="Proteomes" id="UP001422759">
    <property type="component" value="Unassembled WGS sequence"/>
</dbReference>
<evidence type="ECO:0000313" key="3">
    <source>
        <dbReference type="Proteomes" id="UP001422759"/>
    </source>
</evidence>
<comment type="caution">
    <text evidence="2">The sequence shown here is derived from an EMBL/GenBank/DDBJ whole genome shotgun (WGS) entry which is preliminary data.</text>
</comment>
<evidence type="ECO:0000313" key="2">
    <source>
        <dbReference type="EMBL" id="GAA2138021.1"/>
    </source>
</evidence>